<accession>A0A1X7TU72</accession>
<protein>
    <submittedName>
        <fullName evidence="1">Uncharacterized protein</fullName>
    </submittedName>
</protein>
<sequence length="163" mass="18861">MAVSIRNQELKVAFFHKVDSEAERYALTSRERKEVEKIKMNNIRKDEDVDVWRNIDSVKLDEIIRGLKSFGFDDAFIQSLRNTLGSGARTKVHRTYSWNCGKVNIVYGVFAAAQVSRGRYDLVIAYYKISFDARRVDGKSITEGLLENQQRLQALKYFRAEAK</sequence>
<organism evidence="1">
    <name type="scientific">Amphimedon queenslandica</name>
    <name type="common">Sponge</name>
    <dbReference type="NCBI Taxonomy" id="400682"/>
    <lineage>
        <taxon>Eukaryota</taxon>
        <taxon>Metazoa</taxon>
        <taxon>Porifera</taxon>
        <taxon>Demospongiae</taxon>
        <taxon>Heteroscleromorpha</taxon>
        <taxon>Haplosclerida</taxon>
        <taxon>Niphatidae</taxon>
        <taxon>Amphimedon</taxon>
    </lineage>
</organism>
<name>A0A1X7TU72_AMPQE</name>
<dbReference type="EnsemblMetazoa" id="Aqu2.1.18729_001">
    <property type="protein sequence ID" value="Aqu2.1.18729_001"/>
    <property type="gene ID" value="Aqu2.1.18729"/>
</dbReference>
<reference evidence="1" key="1">
    <citation type="submission" date="2017-05" db="UniProtKB">
        <authorList>
            <consortium name="EnsemblMetazoa"/>
        </authorList>
    </citation>
    <scope>IDENTIFICATION</scope>
</reference>
<dbReference type="AlphaFoldDB" id="A0A1X7TU72"/>
<evidence type="ECO:0000313" key="1">
    <source>
        <dbReference type="EnsemblMetazoa" id="Aqu2.1.18729_001"/>
    </source>
</evidence>
<proteinExistence type="predicted"/>
<dbReference type="InParanoid" id="A0A1X7TU72"/>